<feature type="domain" description="Fungal-type protein kinase" evidence="2">
    <location>
        <begin position="158"/>
        <end position="218"/>
    </location>
</feature>
<evidence type="ECO:0000313" key="4">
    <source>
        <dbReference type="Proteomes" id="UP000218811"/>
    </source>
</evidence>
<dbReference type="InterPro" id="IPR040976">
    <property type="entry name" value="Pkinase_fungal"/>
</dbReference>
<feature type="region of interest" description="Disordered" evidence="1">
    <location>
        <begin position="218"/>
        <end position="286"/>
    </location>
</feature>
<evidence type="ECO:0000313" key="3">
    <source>
        <dbReference type="EMBL" id="PCH39518.1"/>
    </source>
</evidence>
<sequence length="286" mass="32118">MEQADIYQMGICHLMEFDTSKGKFAIYRNAKLVLGVNQEVKDSRGEDITEPLELEVTAADENDVFTDFGIVGRGTTVIPVQATGHSVNVCGSGKLVVKIAWPVKRQNRDETECIRKIHNALAKKKKSVLKHIIELKCYMSHKIDELELPRAKYDRLEAMNNVSEFRIIFIEAVRAHHWVYETTNILHQAISSNNVMFYHDRSHVHGILCDWDQAAAPVEDLEESEDQGDDPAMRDAEAKEPAANPDSLDWKAILLSEESSPPDEDDKVSPDPETLNGHPSTLTPSS</sequence>
<evidence type="ECO:0000256" key="1">
    <source>
        <dbReference type="SAM" id="MobiDB-lite"/>
    </source>
</evidence>
<dbReference type="OrthoDB" id="5584477at2759"/>
<reference evidence="3 4" key="1">
    <citation type="journal article" date="2012" name="Science">
        <title>The Paleozoic origin of enzymatic lignin decomposition reconstructed from 31 fungal genomes.</title>
        <authorList>
            <person name="Floudas D."/>
            <person name="Binder M."/>
            <person name="Riley R."/>
            <person name="Barry K."/>
            <person name="Blanchette R.A."/>
            <person name="Henrissat B."/>
            <person name="Martinez A.T."/>
            <person name="Otillar R."/>
            <person name="Spatafora J.W."/>
            <person name="Yadav J.S."/>
            <person name="Aerts A."/>
            <person name="Benoit I."/>
            <person name="Boyd A."/>
            <person name="Carlson A."/>
            <person name="Copeland A."/>
            <person name="Coutinho P.M."/>
            <person name="de Vries R.P."/>
            <person name="Ferreira P."/>
            <person name="Findley K."/>
            <person name="Foster B."/>
            <person name="Gaskell J."/>
            <person name="Glotzer D."/>
            <person name="Gorecki P."/>
            <person name="Heitman J."/>
            <person name="Hesse C."/>
            <person name="Hori C."/>
            <person name="Igarashi K."/>
            <person name="Jurgens J.A."/>
            <person name="Kallen N."/>
            <person name="Kersten P."/>
            <person name="Kohler A."/>
            <person name="Kuees U."/>
            <person name="Kumar T.K.A."/>
            <person name="Kuo A."/>
            <person name="LaButti K."/>
            <person name="Larrondo L.F."/>
            <person name="Lindquist E."/>
            <person name="Ling A."/>
            <person name="Lombard V."/>
            <person name="Lucas S."/>
            <person name="Lundell T."/>
            <person name="Martin R."/>
            <person name="McLaughlin D.J."/>
            <person name="Morgenstern I."/>
            <person name="Morin E."/>
            <person name="Murat C."/>
            <person name="Nagy L.G."/>
            <person name="Nolan M."/>
            <person name="Ohm R.A."/>
            <person name="Patyshakuliyeva A."/>
            <person name="Rokas A."/>
            <person name="Ruiz-Duenas F.J."/>
            <person name="Sabat G."/>
            <person name="Salamov A."/>
            <person name="Samejima M."/>
            <person name="Schmutz J."/>
            <person name="Slot J.C."/>
            <person name="St John F."/>
            <person name="Stenlid J."/>
            <person name="Sun H."/>
            <person name="Sun S."/>
            <person name="Syed K."/>
            <person name="Tsang A."/>
            <person name="Wiebenga A."/>
            <person name="Young D."/>
            <person name="Pisabarro A."/>
            <person name="Eastwood D.C."/>
            <person name="Martin F."/>
            <person name="Cullen D."/>
            <person name="Grigoriev I.V."/>
            <person name="Hibbett D.S."/>
        </authorList>
    </citation>
    <scope>NUCLEOTIDE SEQUENCE [LARGE SCALE GENOMIC DNA]</scope>
    <source>
        <strain evidence="3 4">MD-104</strain>
    </source>
</reference>
<dbReference type="Pfam" id="PF17667">
    <property type="entry name" value="Pkinase_fungal"/>
    <property type="match status" value="1"/>
</dbReference>
<feature type="compositionally biased region" description="Acidic residues" evidence="1">
    <location>
        <begin position="219"/>
        <end position="229"/>
    </location>
</feature>
<organism evidence="3 4">
    <name type="scientific">Wolfiporia cocos (strain MD-104)</name>
    <name type="common">Brown rot fungus</name>
    <dbReference type="NCBI Taxonomy" id="742152"/>
    <lineage>
        <taxon>Eukaryota</taxon>
        <taxon>Fungi</taxon>
        <taxon>Dikarya</taxon>
        <taxon>Basidiomycota</taxon>
        <taxon>Agaricomycotina</taxon>
        <taxon>Agaricomycetes</taxon>
        <taxon>Polyporales</taxon>
        <taxon>Phaeolaceae</taxon>
        <taxon>Wolfiporia</taxon>
    </lineage>
</organism>
<accession>A0A2H3JP68</accession>
<dbReference type="EMBL" id="KB468009">
    <property type="protein sequence ID" value="PCH39518.1"/>
    <property type="molecule type" value="Genomic_DNA"/>
</dbReference>
<proteinExistence type="predicted"/>
<keyword evidence="4" id="KW-1185">Reference proteome</keyword>
<feature type="compositionally biased region" description="Basic and acidic residues" evidence="1">
    <location>
        <begin position="231"/>
        <end position="240"/>
    </location>
</feature>
<name>A0A2H3JP68_WOLCO</name>
<dbReference type="STRING" id="742152.A0A2H3JP68"/>
<evidence type="ECO:0000259" key="2">
    <source>
        <dbReference type="Pfam" id="PF17667"/>
    </source>
</evidence>
<dbReference type="AlphaFoldDB" id="A0A2H3JP68"/>
<gene>
    <name evidence="3" type="ORF">WOLCODRAFT_159111</name>
</gene>
<dbReference type="Proteomes" id="UP000218811">
    <property type="component" value="Unassembled WGS sequence"/>
</dbReference>
<feature type="compositionally biased region" description="Polar residues" evidence="1">
    <location>
        <begin position="277"/>
        <end position="286"/>
    </location>
</feature>
<dbReference type="OMA" id="EFRIIFI"/>
<protein>
    <recommendedName>
        <fullName evidence="2">Fungal-type protein kinase domain-containing protein</fullName>
    </recommendedName>
</protein>